<sequence>MGPPNNVRVYAEGLTQLDKQPFWHAAVANITLLAYCGTVNGLILLGLASFYSSTATFILIAAFSTLLLPAKPFHWRAFLKLKVFSYWREYFRFSYCFEEKLDLHKGYILYKLPHGVFPIAPVLAASLVQTLFPDAPVYSLAADSVFSV</sequence>
<feature type="transmembrane region" description="Helical" evidence="1">
    <location>
        <begin position="21"/>
        <end position="44"/>
    </location>
</feature>
<gene>
    <name evidence="2" type="ORF">DUNSADRAFT_18654</name>
</gene>
<keyword evidence="3" id="KW-1185">Reference proteome</keyword>
<evidence type="ECO:0000313" key="2">
    <source>
        <dbReference type="EMBL" id="KAF5839776.1"/>
    </source>
</evidence>
<feature type="transmembrane region" description="Helical" evidence="1">
    <location>
        <begin position="50"/>
        <end position="70"/>
    </location>
</feature>
<evidence type="ECO:0000313" key="3">
    <source>
        <dbReference type="Proteomes" id="UP000815325"/>
    </source>
</evidence>
<dbReference type="EMBL" id="MU069533">
    <property type="protein sequence ID" value="KAF5839776.1"/>
    <property type="molecule type" value="Genomic_DNA"/>
</dbReference>
<dbReference type="Proteomes" id="UP000815325">
    <property type="component" value="Unassembled WGS sequence"/>
</dbReference>
<keyword evidence="1" id="KW-1133">Transmembrane helix</keyword>
<evidence type="ECO:0000256" key="1">
    <source>
        <dbReference type="SAM" id="Phobius"/>
    </source>
</evidence>
<keyword evidence="1" id="KW-0472">Membrane</keyword>
<keyword evidence="1" id="KW-0812">Transmembrane</keyword>
<accession>A0ABQ7GYU4</accession>
<protein>
    <submittedName>
        <fullName evidence="2">Uncharacterized protein</fullName>
    </submittedName>
</protein>
<proteinExistence type="predicted"/>
<name>A0ABQ7GYU4_DUNSA</name>
<organism evidence="2 3">
    <name type="scientific">Dunaliella salina</name>
    <name type="common">Green alga</name>
    <name type="synonym">Protococcus salinus</name>
    <dbReference type="NCBI Taxonomy" id="3046"/>
    <lineage>
        <taxon>Eukaryota</taxon>
        <taxon>Viridiplantae</taxon>
        <taxon>Chlorophyta</taxon>
        <taxon>core chlorophytes</taxon>
        <taxon>Chlorophyceae</taxon>
        <taxon>CS clade</taxon>
        <taxon>Chlamydomonadales</taxon>
        <taxon>Dunaliellaceae</taxon>
        <taxon>Dunaliella</taxon>
    </lineage>
</organism>
<comment type="caution">
    <text evidence="2">The sequence shown here is derived from an EMBL/GenBank/DDBJ whole genome shotgun (WGS) entry which is preliminary data.</text>
</comment>
<reference evidence="2" key="1">
    <citation type="submission" date="2017-08" db="EMBL/GenBank/DDBJ databases">
        <authorList>
            <person name="Polle J.E."/>
            <person name="Barry K."/>
            <person name="Cushman J."/>
            <person name="Schmutz J."/>
            <person name="Tran D."/>
            <person name="Hathwaick L.T."/>
            <person name="Yim W.C."/>
            <person name="Jenkins J."/>
            <person name="Mckie-Krisberg Z.M."/>
            <person name="Prochnik S."/>
            <person name="Lindquist E."/>
            <person name="Dockter R.B."/>
            <person name="Adam C."/>
            <person name="Molina H."/>
            <person name="Bunkerborg J."/>
            <person name="Jin E."/>
            <person name="Buchheim M."/>
            <person name="Magnuson J."/>
        </authorList>
    </citation>
    <scope>NUCLEOTIDE SEQUENCE</scope>
    <source>
        <strain evidence="2">CCAP 19/18</strain>
    </source>
</reference>